<reference evidence="2" key="1">
    <citation type="submission" date="2023-08" db="EMBL/GenBank/DDBJ databases">
        <title>Black Yeasts Isolated from many extreme environments.</title>
        <authorList>
            <person name="Coleine C."/>
            <person name="Stajich J.E."/>
            <person name="Selbmann L."/>
        </authorList>
    </citation>
    <scope>NUCLEOTIDE SEQUENCE</scope>
    <source>
        <strain evidence="2">CCFEE 5401</strain>
    </source>
</reference>
<dbReference type="Proteomes" id="UP001310890">
    <property type="component" value="Unassembled WGS sequence"/>
</dbReference>
<dbReference type="CDD" id="cd00077">
    <property type="entry name" value="HDc"/>
    <property type="match status" value="1"/>
</dbReference>
<dbReference type="SUPFAM" id="SSF109604">
    <property type="entry name" value="HD-domain/PDEase-like"/>
    <property type="match status" value="1"/>
</dbReference>
<evidence type="ECO:0000313" key="3">
    <source>
        <dbReference type="Proteomes" id="UP001310890"/>
    </source>
</evidence>
<dbReference type="InterPro" id="IPR006674">
    <property type="entry name" value="HD_domain"/>
</dbReference>
<organism evidence="2 3">
    <name type="scientific">Meristemomyces frigidus</name>
    <dbReference type="NCBI Taxonomy" id="1508187"/>
    <lineage>
        <taxon>Eukaryota</taxon>
        <taxon>Fungi</taxon>
        <taxon>Dikarya</taxon>
        <taxon>Ascomycota</taxon>
        <taxon>Pezizomycotina</taxon>
        <taxon>Dothideomycetes</taxon>
        <taxon>Dothideomycetidae</taxon>
        <taxon>Mycosphaerellales</taxon>
        <taxon>Teratosphaeriaceae</taxon>
        <taxon>Meristemomyces</taxon>
    </lineage>
</organism>
<dbReference type="InterPro" id="IPR003607">
    <property type="entry name" value="HD/PDEase_dom"/>
</dbReference>
<dbReference type="InterPro" id="IPR052567">
    <property type="entry name" value="OP_Dioxygenase"/>
</dbReference>
<comment type="caution">
    <text evidence="2">The sequence shown here is derived from an EMBL/GenBank/DDBJ whole genome shotgun (WGS) entry which is preliminary data.</text>
</comment>
<proteinExistence type="predicted"/>
<dbReference type="NCBIfam" id="TIGR00277">
    <property type="entry name" value="HDIG"/>
    <property type="match status" value="1"/>
</dbReference>
<protein>
    <recommendedName>
        <fullName evidence="1">HD domain-containing protein</fullName>
    </recommendedName>
</protein>
<dbReference type="InterPro" id="IPR006675">
    <property type="entry name" value="HDIG_dom"/>
</dbReference>
<dbReference type="PANTHER" id="PTHR40202">
    <property type="match status" value="1"/>
</dbReference>
<dbReference type="EMBL" id="JAVRRL010000029">
    <property type="protein sequence ID" value="KAK5112583.1"/>
    <property type="molecule type" value="Genomic_DNA"/>
</dbReference>
<dbReference type="Gene3D" id="1.10.3210.10">
    <property type="entry name" value="Hypothetical protein af1432"/>
    <property type="match status" value="1"/>
</dbReference>
<accession>A0AAN7THU6</accession>
<dbReference type="PANTHER" id="PTHR40202:SF1">
    <property type="entry name" value="HD DOMAIN-CONTAINING PROTEIN"/>
    <property type="match status" value="1"/>
</dbReference>
<evidence type="ECO:0000259" key="1">
    <source>
        <dbReference type="Pfam" id="PF01966"/>
    </source>
</evidence>
<name>A0AAN7THU6_9PEZI</name>
<evidence type="ECO:0000313" key="2">
    <source>
        <dbReference type="EMBL" id="KAK5112583.1"/>
    </source>
</evidence>
<dbReference type="AlphaFoldDB" id="A0AAN7THU6"/>
<dbReference type="Pfam" id="PF01966">
    <property type="entry name" value="HD"/>
    <property type="match status" value="1"/>
</dbReference>
<sequence>MYQISPSNHAIETSAALVHMLNTKGIGDYIGEGISQLAHSLQAAHLAAENKADEETILAALLHDIGQFLPAAEVKSIAHEVQIMRASGNDDSEDGGSVGRVGHEKIGAEYLLRLGFSRKVGMLVGSHVAAKRYLCAVDPAYHGALAEASKKSLVFQGGPMEAEELTRWGAEPWCEDMCRLRRWDDGAKVVGLTVPAADAYRGMMEEHLTRSPGGVSL</sequence>
<gene>
    <name evidence="2" type="ORF">LTR62_003897</name>
</gene>
<feature type="domain" description="HD" evidence="1">
    <location>
        <begin position="38"/>
        <end position="127"/>
    </location>
</feature>